<organism evidence="1 2">
    <name type="scientific">Candidatus Liptonbacteria bacterium RIFOXYB1_FULL_36_10</name>
    <dbReference type="NCBI Taxonomy" id="1798654"/>
    <lineage>
        <taxon>Bacteria</taxon>
        <taxon>Candidatus Liptoniibacteriota</taxon>
    </lineage>
</organism>
<dbReference type="Proteomes" id="UP000178599">
    <property type="component" value="Unassembled WGS sequence"/>
</dbReference>
<proteinExistence type="predicted"/>
<name>A0A1G2CLF3_9BACT</name>
<comment type="caution">
    <text evidence="1">The sequence shown here is derived from an EMBL/GenBank/DDBJ whole genome shotgun (WGS) entry which is preliminary data.</text>
</comment>
<evidence type="ECO:0000313" key="1">
    <source>
        <dbReference type="EMBL" id="OGZ02226.1"/>
    </source>
</evidence>
<accession>A0A1G2CLF3</accession>
<protein>
    <submittedName>
        <fullName evidence="1">Uncharacterized protein</fullName>
    </submittedName>
</protein>
<reference evidence="1 2" key="1">
    <citation type="journal article" date="2016" name="Nat. Commun.">
        <title>Thousands of microbial genomes shed light on interconnected biogeochemical processes in an aquifer system.</title>
        <authorList>
            <person name="Anantharaman K."/>
            <person name="Brown C.T."/>
            <person name="Hug L.A."/>
            <person name="Sharon I."/>
            <person name="Castelle C.J."/>
            <person name="Probst A.J."/>
            <person name="Thomas B.C."/>
            <person name="Singh A."/>
            <person name="Wilkins M.J."/>
            <person name="Karaoz U."/>
            <person name="Brodie E.L."/>
            <person name="Williams K.H."/>
            <person name="Hubbard S.S."/>
            <person name="Banfield J.F."/>
        </authorList>
    </citation>
    <scope>NUCLEOTIDE SEQUENCE [LARGE SCALE GENOMIC DNA]</scope>
</reference>
<sequence>MFQEIGDYFLNISRKLVEKLEYHQPQYFKFKSNVEKNASFFVKEEEGNKFPLVFKVRPKKRRQMGPNCLPQPSDVFHVFLKFEKKESFTDANTNRECESRNRRIVYIYPHEPQGRSKKKIISRGRLCFQDLGNLDRECIILPKPPFMEHLNGTHRRGCLWIAEAEQGYNLHICKREDEVLNNEIVKVFLERAKKTQFFDAMRIELPGVTKQREDEETICCYDKRRDDSPVARVRYVRRDLIKESDGVKVKSFRFFELNSIDNSINTNTIRFKLTEKGLEKI</sequence>
<dbReference type="EMBL" id="MHLE01000038">
    <property type="protein sequence ID" value="OGZ02226.1"/>
    <property type="molecule type" value="Genomic_DNA"/>
</dbReference>
<gene>
    <name evidence="1" type="ORF">A2390_00865</name>
</gene>
<evidence type="ECO:0000313" key="2">
    <source>
        <dbReference type="Proteomes" id="UP000178599"/>
    </source>
</evidence>
<dbReference type="AlphaFoldDB" id="A0A1G2CLF3"/>